<dbReference type="AlphaFoldDB" id="A0A4C1WJP6"/>
<sequence length="180" mass="18878">MWYFRRTVREAASPARCGRPGGASAELRAESPLRLLLLSAGAAGRALVRPLDSPRHKHSRHTRNGQRSPKTTTDISYDLKTTITINTYDESAGRDATGGRGRRRVSGALAGRGGRRWAGSIGVGGAGAGRCAATALVARPRSACVVSGPEARGRGTPARLEYGAGVARSECGEEVRGLIT</sequence>
<keyword evidence="3" id="KW-1185">Reference proteome</keyword>
<reference evidence="2 3" key="1">
    <citation type="journal article" date="2019" name="Commun. Biol.">
        <title>The bagworm genome reveals a unique fibroin gene that provides high tensile strength.</title>
        <authorList>
            <person name="Kono N."/>
            <person name="Nakamura H."/>
            <person name="Ohtoshi R."/>
            <person name="Tomita M."/>
            <person name="Numata K."/>
            <person name="Arakawa K."/>
        </authorList>
    </citation>
    <scope>NUCLEOTIDE SEQUENCE [LARGE SCALE GENOMIC DNA]</scope>
</reference>
<dbReference type="Proteomes" id="UP000299102">
    <property type="component" value="Unassembled WGS sequence"/>
</dbReference>
<evidence type="ECO:0000313" key="3">
    <source>
        <dbReference type="Proteomes" id="UP000299102"/>
    </source>
</evidence>
<comment type="caution">
    <text evidence="2">The sequence shown here is derived from an EMBL/GenBank/DDBJ whole genome shotgun (WGS) entry which is preliminary data.</text>
</comment>
<organism evidence="2 3">
    <name type="scientific">Eumeta variegata</name>
    <name type="common">Bagworm moth</name>
    <name type="synonym">Eumeta japonica</name>
    <dbReference type="NCBI Taxonomy" id="151549"/>
    <lineage>
        <taxon>Eukaryota</taxon>
        <taxon>Metazoa</taxon>
        <taxon>Ecdysozoa</taxon>
        <taxon>Arthropoda</taxon>
        <taxon>Hexapoda</taxon>
        <taxon>Insecta</taxon>
        <taxon>Pterygota</taxon>
        <taxon>Neoptera</taxon>
        <taxon>Endopterygota</taxon>
        <taxon>Lepidoptera</taxon>
        <taxon>Glossata</taxon>
        <taxon>Ditrysia</taxon>
        <taxon>Tineoidea</taxon>
        <taxon>Psychidae</taxon>
        <taxon>Oiketicinae</taxon>
        <taxon>Eumeta</taxon>
    </lineage>
</organism>
<protein>
    <submittedName>
        <fullName evidence="2">Uncharacterized protein</fullName>
    </submittedName>
</protein>
<proteinExistence type="predicted"/>
<dbReference type="EMBL" id="BGZK01000570">
    <property type="protein sequence ID" value="GBP50702.1"/>
    <property type="molecule type" value="Genomic_DNA"/>
</dbReference>
<gene>
    <name evidence="2" type="ORF">EVAR_34210_1</name>
</gene>
<name>A0A4C1WJP6_EUMVA</name>
<feature type="region of interest" description="Disordered" evidence="1">
    <location>
        <begin position="48"/>
        <end position="73"/>
    </location>
</feature>
<evidence type="ECO:0000256" key="1">
    <source>
        <dbReference type="SAM" id="MobiDB-lite"/>
    </source>
</evidence>
<accession>A0A4C1WJP6</accession>
<evidence type="ECO:0000313" key="2">
    <source>
        <dbReference type="EMBL" id="GBP50702.1"/>
    </source>
</evidence>
<feature type="compositionally biased region" description="Basic residues" evidence="1">
    <location>
        <begin position="55"/>
        <end position="64"/>
    </location>
</feature>